<dbReference type="InParanoid" id="A0A409YBH3"/>
<dbReference type="Proteomes" id="UP000284842">
    <property type="component" value="Unassembled WGS sequence"/>
</dbReference>
<comment type="caution">
    <text evidence="1">The sequence shown here is derived from an EMBL/GenBank/DDBJ whole genome shotgun (WGS) entry which is preliminary data.</text>
</comment>
<dbReference type="AlphaFoldDB" id="A0A409YBH3"/>
<keyword evidence="2" id="KW-1185">Reference proteome</keyword>
<reference evidence="1 2" key="1">
    <citation type="journal article" date="2018" name="Evol. Lett.">
        <title>Horizontal gene cluster transfer increased hallucinogenic mushroom diversity.</title>
        <authorList>
            <person name="Reynolds H.T."/>
            <person name="Vijayakumar V."/>
            <person name="Gluck-Thaler E."/>
            <person name="Korotkin H.B."/>
            <person name="Matheny P.B."/>
            <person name="Slot J.C."/>
        </authorList>
    </citation>
    <scope>NUCLEOTIDE SEQUENCE [LARGE SCALE GENOMIC DNA]</scope>
    <source>
        <strain evidence="1 2">2629</strain>
    </source>
</reference>
<sequence length="595" mass="66924">MPRSPTLRSRVPFFARLKELRNAFSRTSRARFKARDSNDPDMLDIETHSLGVNLNMNRLSQLSQYSNPSSMLTLTDHDYGVPLDIPAVYLAQSEATPHVPVSTHELPQRKPRITISDLPFELLARIFYIFMFSVSKPHLMDPELEDVIATVFSHNPTSAPLLFCQVCSYWRNVAVRTSELWSAMHIWESMDIRILETWLKRSESHPLSMYVSMNGSPTLCFLADDDDGKALPRHTVIRNQRIMQLLYDNISRWTHVAFHMRTSKDLRDLVFAIMPSGSRGKSPAKLLQYLHLSACLNDPADYDIELRSRLSGLAHPALRHFSSSAIGLFPDTLRPGANSNSVNASTTQGAVLHSRLNSNATPLWTHLLQLTFEGETTPAVLRSFFEACPNLRFLYIGTMKINIRHRSSPNSPTPPTIAHNLLVLIIDRITGDISAPFEDFVAPRLKGLFLSDYGHPSEWFHPNPNACATLVRFIELSGCDLESLCIKGFGIRITTLREEFVRELVGVSVIRRVPNVSLEVREDLCNAETFCEAFMTEMVPGGRGALEVDAAYAVRKVKRRGDVPVFHVGWGNLHSERPGARKGPTATWSLVIDGL</sequence>
<evidence type="ECO:0000313" key="2">
    <source>
        <dbReference type="Proteomes" id="UP000284842"/>
    </source>
</evidence>
<evidence type="ECO:0008006" key="3">
    <source>
        <dbReference type="Google" id="ProtNLM"/>
    </source>
</evidence>
<dbReference type="EMBL" id="NHTK01001316">
    <property type="protein sequence ID" value="PPR00343.1"/>
    <property type="molecule type" value="Genomic_DNA"/>
</dbReference>
<evidence type="ECO:0000313" key="1">
    <source>
        <dbReference type="EMBL" id="PPR00343.1"/>
    </source>
</evidence>
<name>A0A409YBH3_9AGAR</name>
<gene>
    <name evidence="1" type="ORF">CVT24_004364</name>
</gene>
<accession>A0A409YBH3</accession>
<proteinExistence type="predicted"/>
<organism evidence="1 2">
    <name type="scientific">Panaeolus cyanescens</name>
    <dbReference type="NCBI Taxonomy" id="181874"/>
    <lineage>
        <taxon>Eukaryota</taxon>
        <taxon>Fungi</taxon>
        <taxon>Dikarya</taxon>
        <taxon>Basidiomycota</taxon>
        <taxon>Agaricomycotina</taxon>
        <taxon>Agaricomycetes</taxon>
        <taxon>Agaricomycetidae</taxon>
        <taxon>Agaricales</taxon>
        <taxon>Agaricineae</taxon>
        <taxon>Galeropsidaceae</taxon>
        <taxon>Panaeolus</taxon>
    </lineage>
</organism>
<dbReference type="STRING" id="181874.A0A409YBH3"/>
<protein>
    <recommendedName>
        <fullName evidence="3">F-box domain-containing protein</fullName>
    </recommendedName>
</protein>
<dbReference type="OrthoDB" id="3365698at2759"/>